<dbReference type="AlphaFoldDB" id="A0A081AD42"/>
<evidence type="ECO:0000313" key="1">
    <source>
        <dbReference type="EMBL" id="ETO76803.1"/>
    </source>
</evidence>
<organism evidence="1 2">
    <name type="scientific">Phytophthora nicotianae P1976</name>
    <dbReference type="NCBI Taxonomy" id="1317066"/>
    <lineage>
        <taxon>Eukaryota</taxon>
        <taxon>Sar</taxon>
        <taxon>Stramenopiles</taxon>
        <taxon>Oomycota</taxon>
        <taxon>Peronosporomycetes</taxon>
        <taxon>Peronosporales</taxon>
        <taxon>Peronosporaceae</taxon>
        <taxon>Phytophthora</taxon>
    </lineage>
</organism>
<proteinExistence type="predicted"/>
<reference evidence="1 2" key="1">
    <citation type="submission" date="2013-11" db="EMBL/GenBank/DDBJ databases">
        <title>The Genome Sequence of Phytophthora parasitica P1976.</title>
        <authorList>
            <consortium name="The Broad Institute Genomics Platform"/>
            <person name="Russ C."/>
            <person name="Tyler B."/>
            <person name="Panabieres F."/>
            <person name="Shan W."/>
            <person name="Tripathy S."/>
            <person name="Grunwald N."/>
            <person name="Machado M."/>
            <person name="Johnson C.S."/>
            <person name="Walker B."/>
            <person name="Young S."/>
            <person name="Zeng Q."/>
            <person name="Gargeya S."/>
            <person name="Fitzgerald M."/>
            <person name="Haas B."/>
            <person name="Abouelleil A."/>
            <person name="Allen A.W."/>
            <person name="Alvarado L."/>
            <person name="Arachchi H.M."/>
            <person name="Berlin A.M."/>
            <person name="Chapman S.B."/>
            <person name="Gainer-Dewar J."/>
            <person name="Goldberg J."/>
            <person name="Griggs A."/>
            <person name="Gujja S."/>
            <person name="Hansen M."/>
            <person name="Howarth C."/>
            <person name="Imamovic A."/>
            <person name="Ireland A."/>
            <person name="Larimer J."/>
            <person name="McCowan C."/>
            <person name="Murphy C."/>
            <person name="Pearson M."/>
            <person name="Poon T.W."/>
            <person name="Priest M."/>
            <person name="Roberts A."/>
            <person name="Saif S."/>
            <person name="Shea T."/>
            <person name="Sisk P."/>
            <person name="Sykes S."/>
            <person name="Wortman J."/>
            <person name="Nusbaum C."/>
            <person name="Birren B."/>
        </authorList>
    </citation>
    <scope>NUCLEOTIDE SEQUENCE [LARGE SCALE GENOMIC DNA]</scope>
    <source>
        <strain evidence="1 2">P1976</strain>
    </source>
</reference>
<accession>A0A081AD42</accession>
<gene>
    <name evidence="1" type="ORF">F444_07874</name>
</gene>
<dbReference type="Proteomes" id="UP000028582">
    <property type="component" value="Unassembled WGS sequence"/>
</dbReference>
<name>A0A081AD42_PHYNI</name>
<protein>
    <submittedName>
        <fullName evidence="1">Uncharacterized protein</fullName>
    </submittedName>
</protein>
<dbReference type="EMBL" id="ANJA01001499">
    <property type="protein sequence ID" value="ETO76803.1"/>
    <property type="molecule type" value="Genomic_DNA"/>
</dbReference>
<evidence type="ECO:0000313" key="2">
    <source>
        <dbReference type="Proteomes" id="UP000028582"/>
    </source>
</evidence>
<sequence length="33" mass="3555">MLSGFPGNQRVLLDLSSTIGRNFSVPVANDVHL</sequence>
<comment type="caution">
    <text evidence="1">The sequence shown here is derived from an EMBL/GenBank/DDBJ whole genome shotgun (WGS) entry which is preliminary data.</text>
</comment>